<dbReference type="Proteomes" id="UP000001996">
    <property type="component" value="Unassembled WGS sequence"/>
</dbReference>
<dbReference type="HOGENOM" id="CLU_758612_0_0_1"/>
<keyword evidence="2" id="KW-0812">Transmembrane</keyword>
<accession>A5E421</accession>
<gene>
    <name evidence="4" type="ORF">LELG_04360</name>
</gene>
<dbReference type="KEGG" id="lel:PVL30_004081"/>
<dbReference type="VEuPathDB" id="FungiDB:LELG_04360"/>
<evidence type="ECO:0000313" key="5">
    <source>
        <dbReference type="Proteomes" id="UP000001996"/>
    </source>
</evidence>
<evidence type="ECO:0000256" key="2">
    <source>
        <dbReference type="SAM" id="Phobius"/>
    </source>
</evidence>
<dbReference type="STRING" id="379508.A5E421"/>
<name>A5E421_LODEL</name>
<evidence type="ECO:0000256" key="1">
    <source>
        <dbReference type="SAM" id="MobiDB-lite"/>
    </source>
</evidence>
<reference evidence="4 5" key="1">
    <citation type="journal article" date="2009" name="Nature">
        <title>Evolution of pathogenicity and sexual reproduction in eight Candida genomes.</title>
        <authorList>
            <person name="Butler G."/>
            <person name="Rasmussen M.D."/>
            <person name="Lin M.F."/>
            <person name="Santos M.A."/>
            <person name="Sakthikumar S."/>
            <person name="Munro C.A."/>
            <person name="Rheinbay E."/>
            <person name="Grabherr M."/>
            <person name="Forche A."/>
            <person name="Reedy J.L."/>
            <person name="Agrafioti I."/>
            <person name="Arnaud M.B."/>
            <person name="Bates S."/>
            <person name="Brown A.J."/>
            <person name="Brunke S."/>
            <person name="Costanzo M.C."/>
            <person name="Fitzpatrick D.A."/>
            <person name="de Groot P.W."/>
            <person name="Harris D."/>
            <person name="Hoyer L.L."/>
            <person name="Hube B."/>
            <person name="Klis F.M."/>
            <person name="Kodira C."/>
            <person name="Lennard N."/>
            <person name="Logue M.E."/>
            <person name="Martin R."/>
            <person name="Neiman A.M."/>
            <person name="Nikolaou E."/>
            <person name="Quail M.A."/>
            <person name="Quinn J."/>
            <person name="Santos M.C."/>
            <person name="Schmitzberger F.F."/>
            <person name="Sherlock G."/>
            <person name="Shah P."/>
            <person name="Silverstein K.A."/>
            <person name="Skrzypek M.S."/>
            <person name="Soll D."/>
            <person name="Staggs R."/>
            <person name="Stansfield I."/>
            <person name="Stumpf M.P."/>
            <person name="Sudbery P.E."/>
            <person name="Srikantha T."/>
            <person name="Zeng Q."/>
            <person name="Berman J."/>
            <person name="Berriman M."/>
            <person name="Heitman J."/>
            <person name="Gow N.A."/>
            <person name="Lorenz M.C."/>
            <person name="Birren B.W."/>
            <person name="Kellis M."/>
            <person name="Cuomo C.A."/>
        </authorList>
    </citation>
    <scope>NUCLEOTIDE SEQUENCE [LARGE SCALE GENOMIC DNA]</scope>
    <source>
        <strain evidence="5">ATCC 11503 / BCRC 21390 / CBS 2605 / JCM 1781 / NBRC 1676 / NRRL YB-4239</strain>
    </source>
</reference>
<dbReference type="Pfam" id="PF06687">
    <property type="entry name" value="SUR7"/>
    <property type="match status" value="1"/>
</dbReference>
<feature type="region of interest" description="Disordered" evidence="1">
    <location>
        <begin position="65"/>
        <end position="85"/>
    </location>
</feature>
<dbReference type="PANTHER" id="PTHR28019:SF2">
    <property type="entry name" value="CELL MEMBRANE PROTEIN YLR413W-RELATED"/>
    <property type="match status" value="1"/>
</dbReference>
<feature type="transmembrane region" description="Helical" evidence="2">
    <location>
        <begin position="379"/>
        <end position="405"/>
    </location>
</feature>
<dbReference type="OMA" id="GYWGYCR"/>
<feature type="chain" id="PRO_5002680651" description="SUR7 family protein pun1" evidence="3">
    <location>
        <begin position="25"/>
        <end position="431"/>
    </location>
</feature>
<feature type="compositionally biased region" description="Low complexity" evidence="1">
    <location>
        <begin position="72"/>
        <end position="85"/>
    </location>
</feature>
<evidence type="ECO:0000256" key="3">
    <source>
        <dbReference type="SAM" id="SignalP"/>
    </source>
</evidence>
<sequence>MIFACFRVILIFFSVACLILSCFAITGSYKNENYLTSTYLINFHLDGLDLRQIISTSVGSGSNKIKKRAQDTEATATATATPTTTTGGLQLPSQVNSWIGVATSYINQPGFSSEVAGLATSLGTSIPSSISIPASISLPSGISLPSDLSIPTDASDLTAAIADVLNNVSPQELGIADVYSTSFWGYCRGEKVGNGSEPFNNSLGHWIDKNFDNSNVNYTWCSPPKAGFFFDPLEIFKQEMNRTIDDISVDTQSQQINQLSQQYKTELKLLIDNLSALDLNLPGNLQNDLTLLNNLTTASFALMLITAALSFISIVVQLMACCISPDNCCLSFLNFMFQVLIFLASIIAAGLVTGCYVFVRRKVNDDLGEFGIKSFLSINFYAFAFSAAAAALLVVIFSLLGHCCGMFGSGKRRYRTVQQAPAYEHSSYEEK</sequence>
<dbReference type="PANTHER" id="PTHR28019">
    <property type="entry name" value="CELL MEMBRANE PROTEIN YLR413W-RELATED"/>
    <property type="match status" value="1"/>
</dbReference>
<feature type="transmembrane region" description="Helical" evidence="2">
    <location>
        <begin position="300"/>
        <end position="323"/>
    </location>
</feature>
<protein>
    <recommendedName>
        <fullName evidence="6">SUR7 family protein pun1</fullName>
    </recommendedName>
</protein>
<dbReference type="GO" id="GO:0031505">
    <property type="term" value="P:fungal-type cell wall organization"/>
    <property type="evidence" value="ECO:0007669"/>
    <property type="project" value="TreeGrafter"/>
</dbReference>
<dbReference type="InterPro" id="IPR052413">
    <property type="entry name" value="SUR7_domain"/>
</dbReference>
<dbReference type="InParanoid" id="A5E421"/>
<feature type="transmembrane region" description="Helical" evidence="2">
    <location>
        <begin position="335"/>
        <end position="359"/>
    </location>
</feature>
<evidence type="ECO:0008006" key="6">
    <source>
        <dbReference type="Google" id="ProtNLM"/>
    </source>
</evidence>
<dbReference type="PROSITE" id="PS51257">
    <property type="entry name" value="PROKAR_LIPOPROTEIN"/>
    <property type="match status" value="1"/>
</dbReference>
<dbReference type="OrthoDB" id="4480814at2759"/>
<dbReference type="eggNOG" id="ENOG502S4UA">
    <property type="taxonomic scope" value="Eukaryota"/>
</dbReference>
<dbReference type="AlphaFoldDB" id="A5E421"/>
<evidence type="ECO:0000313" key="4">
    <source>
        <dbReference type="EMBL" id="EDK46179.1"/>
    </source>
</evidence>
<keyword evidence="3" id="KW-0732">Signal</keyword>
<dbReference type="EMBL" id="CH981529">
    <property type="protein sequence ID" value="EDK46179.1"/>
    <property type="molecule type" value="Genomic_DNA"/>
</dbReference>
<keyword evidence="2" id="KW-0472">Membrane</keyword>
<organism evidence="4 5">
    <name type="scientific">Lodderomyces elongisporus (strain ATCC 11503 / CBS 2605 / JCM 1781 / NBRC 1676 / NRRL YB-4239)</name>
    <name type="common">Yeast</name>
    <name type="synonym">Saccharomyces elongisporus</name>
    <dbReference type="NCBI Taxonomy" id="379508"/>
    <lineage>
        <taxon>Eukaryota</taxon>
        <taxon>Fungi</taxon>
        <taxon>Dikarya</taxon>
        <taxon>Ascomycota</taxon>
        <taxon>Saccharomycotina</taxon>
        <taxon>Pichiomycetes</taxon>
        <taxon>Debaryomycetaceae</taxon>
        <taxon>Candida/Lodderomyces clade</taxon>
        <taxon>Lodderomyces</taxon>
    </lineage>
</organism>
<feature type="signal peptide" evidence="3">
    <location>
        <begin position="1"/>
        <end position="24"/>
    </location>
</feature>
<dbReference type="GO" id="GO:0051285">
    <property type="term" value="C:cell cortex of cell tip"/>
    <property type="evidence" value="ECO:0007669"/>
    <property type="project" value="TreeGrafter"/>
</dbReference>
<dbReference type="GO" id="GO:0005886">
    <property type="term" value="C:plasma membrane"/>
    <property type="evidence" value="ECO:0007669"/>
    <property type="project" value="InterPro"/>
</dbReference>
<proteinExistence type="predicted"/>
<keyword evidence="5" id="KW-1185">Reference proteome</keyword>
<dbReference type="GeneID" id="5231675"/>
<dbReference type="InterPro" id="IPR009571">
    <property type="entry name" value="SUR7/Rim9-like_fungi"/>
</dbReference>
<keyword evidence="2" id="KW-1133">Transmembrane helix</keyword>